<evidence type="ECO:0000313" key="7">
    <source>
        <dbReference type="Proteomes" id="UP000193334"/>
    </source>
</evidence>
<feature type="chain" id="PRO_5012077263" evidence="5">
    <location>
        <begin position="22"/>
        <end position="457"/>
    </location>
</feature>
<dbReference type="SUPFAM" id="SSF51126">
    <property type="entry name" value="Pectin lyase-like"/>
    <property type="match status" value="1"/>
</dbReference>
<accession>A0A1W6LQ31</accession>
<dbReference type="InterPro" id="IPR006626">
    <property type="entry name" value="PbH1"/>
</dbReference>
<evidence type="ECO:0000256" key="1">
    <source>
        <dbReference type="ARBA" id="ARBA00008834"/>
    </source>
</evidence>
<dbReference type="SMART" id="SM00710">
    <property type="entry name" value="PbH1"/>
    <property type="match status" value="5"/>
</dbReference>
<comment type="similarity">
    <text evidence="1 4">Belongs to the glycosyl hydrolase 28 family.</text>
</comment>
<evidence type="ECO:0000256" key="3">
    <source>
        <dbReference type="ARBA" id="ARBA00023295"/>
    </source>
</evidence>
<dbReference type="InterPro" id="IPR051801">
    <property type="entry name" value="GH28_Enzymes"/>
</dbReference>
<dbReference type="Pfam" id="PF00295">
    <property type="entry name" value="Glyco_hydro_28"/>
    <property type="match status" value="1"/>
</dbReference>
<organism evidence="6 7">
    <name type="scientific">Sedimentisphaera salicampi</name>
    <dbReference type="NCBI Taxonomy" id="1941349"/>
    <lineage>
        <taxon>Bacteria</taxon>
        <taxon>Pseudomonadati</taxon>
        <taxon>Planctomycetota</taxon>
        <taxon>Phycisphaerae</taxon>
        <taxon>Sedimentisphaerales</taxon>
        <taxon>Sedimentisphaeraceae</taxon>
        <taxon>Sedimentisphaera</taxon>
    </lineage>
</organism>
<dbReference type="InterPro" id="IPR011050">
    <property type="entry name" value="Pectin_lyase_fold/virulence"/>
</dbReference>
<protein>
    <submittedName>
        <fullName evidence="6">Exo-poly-alpha-D-galacturonosidase</fullName>
        <ecNumber evidence="6">3.2.1.82</ecNumber>
    </submittedName>
</protein>
<evidence type="ECO:0000256" key="2">
    <source>
        <dbReference type="ARBA" id="ARBA00022801"/>
    </source>
</evidence>
<name>A0A1W6LQ31_9BACT</name>
<dbReference type="EC" id="3.2.1.82" evidence="6"/>
<keyword evidence="3 4" id="KW-0326">Glycosidase</keyword>
<dbReference type="GO" id="GO:0004650">
    <property type="term" value="F:polygalacturonase activity"/>
    <property type="evidence" value="ECO:0007669"/>
    <property type="project" value="InterPro"/>
</dbReference>
<dbReference type="EMBL" id="CP021023">
    <property type="protein sequence ID" value="ARN57842.1"/>
    <property type="molecule type" value="Genomic_DNA"/>
</dbReference>
<keyword evidence="5" id="KW-0732">Signal</keyword>
<feature type="signal peptide" evidence="5">
    <location>
        <begin position="1"/>
        <end position="21"/>
    </location>
</feature>
<dbReference type="InterPro" id="IPR012334">
    <property type="entry name" value="Pectin_lyas_fold"/>
</dbReference>
<gene>
    <name evidence="6" type="primary">pehX</name>
    <name evidence="6" type="ORF">STSP1_02268</name>
</gene>
<evidence type="ECO:0000256" key="5">
    <source>
        <dbReference type="SAM" id="SignalP"/>
    </source>
</evidence>
<reference evidence="7" key="1">
    <citation type="submission" date="2017-04" db="EMBL/GenBank/DDBJ databases">
        <title>Comparative genomics and description of representatives of a novel lineage of planctomycetes thriving in anoxic sediments.</title>
        <authorList>
            <person name="Spring S."/>
            <person name="Bunk B."/>
            <person name="Sproer C."/>
        </authorList>
    </citation>
    <scope>NUCLEOTIDE SEQUENCE [LARGE SCALE GENOMIC DNA]</scope>
    <source>
        <strain evidence="7">ST-PulAB-D4</strain>
    </source>
</reference>
<sequence length="457" mass="51048" precursor="true">MKLRELIVISALSVMCSEAFAEEFNAASYEADPTGDSVCTEQIQKTIDACAESGGGTVVFEPGTYLTGSIFLKDNVDLRIDKDVLIKGVQDESEYPDVYARVAGIEMDWPAALINANNVSGIRIYGEGTVDGSGSIWWDKYWNMRRKYEEKGLRWVVDYDCKRPRLMLINESSNVSLEGLTLKEPGFWTVHICYSSNVIVENLTIRANLHNKVGPSSDGIDIDSSNNILVQNCDIDCNDDNFCLKAGRDSDGLRVNRPTYNVVIRDCIARRGAGLITCGSETSGGIYNIEVYNLKAYGTHNGIRFKSAQGRGGTVRDLYIHDIQMQNVKHAIKLDYNWNPAYNTVPEEVRKEIEQKGEKLPAHWEKLMKKVPEKQGTPHIKNIRISNVNGIDCQRAISMRGSEKAPAKKFILENIDISATKAGKIVNASDWKFKDVEIKADDESQIVFEKCESMSGM</sequence>
<dbReference type="Proteomes" id="UP000193334">
    <property type="component" value="Chromosome"/>
</dbReference>
<dbReference type="STRING" id="1941349.STSP1_02268"/>
<proteinExistence type="inferred from homology"/>
<dbReference type="PANTHER" id="PTHR31339">
    <property type="entry name" value="PECTIN LYASE-RELATED"/>
    <property type="match status" value="1"/>
</dbReference>
<dbReference type="RefSeq" id="WP_085756460.1">
    <property type="nucleotide sequence ID" value="NZ_CP021023.1"/>
</dbReference>
<evidence type="ECO:0000313" key="6">
    <source>
        <dbReference type="EMBL" id="ARN57842.1"/>
    </source>
</evidence>
<dbReference type="KEGG" id="pbp:STSP1_02268"/>
<dbReference type="GO" id="GO:0033917">
    <property type="term" value="F:exo-poly-alpha-galacturonosidase activity"/>
    <property type="evidence" value="ECO:0007669"/>
    <property type="project" value="UniProtKB-EC"/>
</dbReference>
<dbReference type="GO" id="GO:0005975">
    <property type="term" value="P:carbohydrate metabolic process"/>
    <property type="evidence" value="ECO:0007669"/>
    <property type="project" value="InterPro"/>
</dbReference>
<dbReference type="PANTHER" id="PTHR31339:SF9">
    <property type="entry name" value="PLASMIN AND FIBRONECTIN-BINDING PROTEIN A"/>
    <property type="match status" value="1"/>
</dbReference>
<evidence type="ECO:0000256" key="4">
    <source>
        <dbReference type="RuleBase" id="RU361169"/>
    </source>
</evidence>
<dbReference type="AlphaFoldDB" id="A0A1W6LQ31"/>
<keyword evidence="7" id="KW-1185">Reference proteome</keyword>
<dbReference type="InterPro" id="IPR000743">
    <property type="entry name" value="Glyco_hydro_28"/>
</dbReference>
<keyword evidence="2 4" id="KW-0378">Hydrolase</keyword>
<dbReference type="Gene3D" id="2.160.20.10">
    <property type="entry name" value="Single-stranded right-handed beta-helix, Pectin lyase-like"/>
    <property type="match status" value="1"/>
</dbReference>